<organism evidence="4">
    <name type="scientific">Actinomyces succiniciruminis</name>
    <dbReference type="NCBI Taxonomy" id="1522002"/>
    <lineage>
        <taxon>Bacteria</taxon>
        <taxon>Bacillati</taxon>
        <taxon>Actinomycetota</taxon>
        <taxon>Actinomycetes</taxon>
        <taxon>Actinomycetales</taxon>
        <taxon>Actinomycetaceae</taxon>
        <taxon>Actinomyces</taxon>
    </lineage>
</organism>
<proteinExistence type="predicted"/>
<feature type="transmembrane region" description="Helical" evidence="2">
    <location>
        <begin position="204"/>
        <end position="225"/>
    </location>
</feature>
<sequence>MPRAWLQTLVVLLATALVLLPSVGAQADTLTGDSTTGTASTVSPSTIAVGGTLSYTLSGFPQGAEVAILIDDADLGPGGQSGVLGELTVGEDGTYAGAVELPADVAKGAHWLRFKVTAGKDIPTNAVRTLDYTNKSPYFTVADVTIIGGGAATVPSKPTPTAVATPSVGPTPTATTTAPALAAHGDAGDSGAARTGWASVSLPVVTTVLLALAAVLLVLSVIMLIERRRLLAYERELEYAARR</sequence>
<evidence type="ECO:0000256" key="3">
    <source>
        <dbReference type="SAM" id="SignalP"/>
    </source>
</evidence>
<keyword evidence="3" id="KW-0732">Signal</keyword>
<keyword evidence="4" id="KW-0804">Transcription</keyword>
<feature type="chain" id="PRO_5012408490" evidence="3">
    <location>
        <begin position="28"/>
        <end position="243"/>
    </location>
</feature>
<gene>
    <name evidence="4" type="ORF">AAM4_2450</name>
</gene>
<reference evidence="4" key="1">
    <citation type="submission" date="2014-07" db="EMBL/GenBank/DDBJ databases">
        <authorList>
            <person name="Zhang J.E."/>
            <person name="Yang H."/>
            <person name="Guo J."/>
            <person name="Deng Z."/>
            <person name="Luo H."/>
            <person name="Luo M."/>
            <person name="Zhao B."/>
        </authorList>
    </citation>
    <scope>NUCLEOTIDE SEQUENCE</scope>
    <source>
        <strain evidence="4">AM4</strain>
    </source>
</reference>
<name>A0A1L7RRD3_9ACTO</name>
<dbReference type="RefSeq" id="WP_210581648.1">
    <property type="nucleotide sequence ID" value="NZ_LK995539.1"/>
</dbReference>
<dbReference type="GO" id="GO:0000428">
    <property type="term" value="C:DNA-directed RNA polymerase complex"/>
    <property type="evidence" value="ECO:0007669"/>
    <property type="project" value="UniProtKB-KW"/>
</dbReference>
<keyword evidence="2" id="KW-0472">Membrane</keyword>
<keyword evidence="2" id="KW-1133">Transmembrane helix</keyword>
<protein>
    <submittedName>
        <fullName evidence="4">DNA-directed RNA polymerase II subunit RPB1</fullName>
    </submittedName>
</protein>
<evidence type="ECO:0000313" key="4">
    <source>
        <dbReference type="EMBL" id="CED92282.1"/>
    </source>
</evidence>
<feature type="signal peptide" evidence="3">
    <location>
        <begin position="1"/>
        <end position="27"/>
    </location>
</feature>
<dbReference type="EMBL" id="LK995539">
    <property type="protein sequence ID" value="CED92282.1"/>
    <property type="molecule type" value="Genomic_DNA"/>
</dbReference>
<dbReference type="AlphaFoldDB" id="A0A1L7RRD3"/>
<accession>A0A1L7RRD3</accession>
<keyword evidence="2" id="KW-0812">Transmembrane</keyword>
<evidence type="ECO:0000256" key="1">
    <source>
        <dbReference type="SAM" id="MobiDB-lite"/>
    </source>
</evidence>
<evidence type="ECO:0000256" key="2">
    <source>
        <dbReference type="SAM" id="Phobius"/>
    </source>
</evidence>
<feature type="region of interest" description="Disordered" evidence="1">
    <location>
        <begin position="157"/>
        <end position="176"/>
    </location>
</feature>
<keyword evidence="4" id="KW-0240">DNA-directed RNA polymerase</keyword>